<name>A0ABV7XD55_9SPHN</name>
<dbReference type="RefSeq" id="WP_380863096.1">
    <property type="nucleotide sequence ID" value="NZ_JBHRXV010000011.1"/>
</dbReference>
<evidence type="ECO:0000313" key="3">
    <source>
        <dbReference type="Proteomes" id="UP001595615"/>
    </source>
</evidence>
<dbReference type="Proteomes" id="UP001595615">
    <property type="component" value="Unassembled WGS sequence"/>
</dbReference>
<dbReference type="EC" id="5.5.1.19" evidence="2"/>
<comment type="caution">
    <text evidence="2">The sequence shown here is derived from an EMBL/GenBank/DDBJ whole genome shotgun (WGS) entry which is preliminary data.</text>
</comment>
<reference evidence="3" key="1">
    <citation type="journal article" date="2019" name="Int. J. Syst. Evol. Microbiol.">
        <title>The Global Catalogue of Microorganisms (GCM) 10K type strain sequencing project: providing services to taxonomists for standard genome sequencing and annotation.</title>
        <authorList>
            <consortium name="The Broad Institute Genomics Platform"/>
            <consortium name="The Broad Institute Genome Sequencing Center for Infectious Disease"/>
            <person name="Wu L."/>
            <person name="Ma J."/>
        </authorList>
    </citation>
    <scope>NUCLEOTIDE SEQUENCE [LARGE SCALE GENOMIC DNA]</scope>
    <source>
        <strain evidence="3">KCTC 42644</strain>
    </source>
</reference>
<dbReference type="GO" id="GO:0016853">
    <property type="term" value="F:isomerase activity"/>
    <property type="evidence" value="ECO:0007669"/>
    <property type="project" value="UniProtKB-KW"/>
</dbReference>
<organism evidence="2 3">
    <name type="scientific">Sphingoaurantiacus capsulatus</name>
    <dbReference type="NCBI Taxonomy" id="1771310"/>
    <lineage>
        <taxon>Bacteria</taxon>
        <taxon>Pseudomonadati</taxon>
        <taxon>Pseudomonadota</taxon>
        <taxon>Alphaproteobacteria</taxon>
        <taxon>Sphingomonadales</taxon>
        <taxon>Sphingosinicellaceae</taxon>
        <taxon>Sphingoaurantiacus</taxon>
    </lineage>
</organism>
<keyword evidence="2" id="KW-0413">Isomerase</keyword>
<dbReference type="Pfam" id="PF05834">
    <property type="entry name" value="Lycopene_cycl"/>
    <property type="match status" value="1"/>
</dbReference>
<evidence type="ECO:0000256" key="1">
    <source>
        <dbReference type="ARBA" id="ARBA00006599"/>
    </source>
</evidence>
<dbReference type="InterPro" id="IPR036188">
    <property type="entry name" value="FAD/NAD-bd_sf"/>
</dbReference>
<protein>
    <submittedName>
        <fullName evidence="2">Lycopene beta-cyclase CrtY</fullName>
        <ecNumber evidence="2">5.5.1.19</ecNumber>
    </submittedName>
</protein>
<gene>
    <name evidence="2" type="primary">crtY</name>
    <name evidence="2" type="ORF">ACFOMD_15790</name>
</gene>
<sequence>MDLDLILVGGGLASGLIALKLAKVRPELRVGIVEASDRIGGNHTWSSFDKDLRSAQRAWTARLYVKQWRAYSVAFPKFRRTLGLGYASATSERLDGEVRGVIRPERLFLGRTATAVTPTGVTLDDGTELKAKAVIDARGAVESQHLDLRWQKFVGQHVELEAPHGLAYPMIMDATVAQDDGYRFVYLLPFGNRDLLIEDTYYADGPALDVERLRTRIAEQAAKRGWKIARVIREEQGVLPIALGGDIKAFLDAGDAGVPRVGLRAGLFHPTTGYSFPDAVRVADRIAAIRNLTSANIHADLRQYAETAWKKRGFYRMLNRMFFLAAEPGQRYKVLERFYRLDAALISRFYAGTTTLLDKAFILIGKPPVPIKRALKVMKEKPRA</sequence>
<comment type="similarity">
    <text evidence="1">Belongs to the lycopene cyclase family.</text>
</comment>
<proteinExistence type="inferred from homology"/>
<dbReference type="SUPFAM" id="SSF51905">
    <property type="entry name" value="FAD/NAD(P)-binding domain"/>
    <property type="match status" value="1"/>
</dbReference>
<dbReference type="EMBL" id="JBHRXV010000011">
    <property type="protein sequence ID" value="MFC3714034.1"/>
    <property type="molecule type" value="Genomic_DNA"/>
</dbReference>
<dbReference type="NCBIfam" id="TIGR01790">
    <property type="entry name" value="carotene-cycl"/>
    <property type="match status" value="1"/>
</dbReference>
<keyword evidence="3" id="KW-1185">Reference proteome</keyword>
<dbReference type="NCBIfam" id="TIGR01789">
    <property type="entry name" value="lycopene_cycl"/>
    <property type="match status" value="1"/>
</dbReference>
<accession>A0ABV7XD55</accession>
<dbReference type="InterPro" id="IPR008461">
    <property type="entry name" value="CrtY"/>
</dbReference>
<evidence type="ECO:0000313" key="2">
    <source>
        <dbReference type="EMBL" id="MFC3714034.1"/>
    </source>
</evidence>
<dbReference type="InterPro" id="IPR010108">
    <property type="entry name" value="Lycopene_cyclase_b/e"/>
</dbReference>